<dbReference type="InterPro" id="IPR001849">
    <property type="entry name" value="PH_domain"/>
</dbReference>
<feature type="region of interest" description="Disordered" evidence="1">
    <location>
        <begin position="25"/>
        <end position="46"/>
    </location>
</feature>
<dbReference type="Proteomes" id="UP000018144">
    <property type="component" value="Unassembled WGS sequence"/>
</dbReference>
<dbReference type="InterPro" id="IPR000904">
    <property type="entry name" value="Sec7_dom"/>
</dbReference>
<keyword evidence="5" id="KW-1185">Reference proteome</keyword>
<evidence type="ECO:0000259" key="2">
    <source>
        <dbReference type="PROSITE" id="PS50003"/>
    </source>
</evidence>
<feature type="compositionally biased region" description="Low complexity" evidence="1">
    <location>
        <begin position="1021"/>
        <end position="1034"/>
    </location>
</feature>
<dbReference type="SUPFAM" id="SSF48425">
    <property type="entry name" value="Sec7 domain"/>
    <property type="match status" value="1"/>
</dbReference>
<feature type="compositionally biased region" description="Basic and acidic residues" evidence="1">
    <location>
        <begin position="1341"/>
        <end position="1360"/>
    </location>
</feature>
<feature type="compositionally biased region" description="Polar residues" evidence="1">
    <location>
        <begin position="1044"/>
        <end position="1059"/>
    </location>
</feature>
<feature type="compositionally biased region" description="Low complexity" evidence="1">
    <location>
        <begin position="303"/>
        <end position="316"/>
    </location>
</feature>
<feature type="compositionally biased region" description="Gly residues" evidence="1">
    <location>
        <begin position="1154"/>
        <end position="1175"/>
    </location>
</feature>
<evidence type="ECO:0000259" key="3">
    <source>
        <dbReference type="PROSITE" id="PS50190"/>
    </source>
</evidence>
<name>U4KZH5_PYROM</name>
<protein>
    <submittedName>
        <fullName evidence="4">Similar to Protein transport protein sec73 acc. no. O13817</fullName>
    </submittedName>
</protein>
<feature type="compositionally biased region" description="Polar residues" evidence="1">
    <location>
        <begin position="1116"/>
        <end position="1135"/>
    </location>
</feature>
<feature type="compositionally biased region" description="Low complexity" evidence="1">
    <location>
        <begin position="157"/>
        <end position="179"/>
    </location>
</feature>
<dbReference type="InterPro" id="IPR023394">
    <property type="entry name" value="Sec7_C_sf"/>
</dbReference>
<evidence type="ECO:0000313" key="5">
    <source>
        <dbReference type="Proteomes" id="UP000018144"/>
    </source>
</evidence>
<dbReference type="GO" id="GO:0032012">
    <property type="term" value="P:regulation of ARF protein signal transduction"/>
    <property type="evidence" value="ECO:0007669"/>
    <property type="project" value="InterPro"/>
</dbReference>
<dbReference type="PANTHER" id="PTHR10663:SF405">
    <property type="entry name" value="ARF GUANINE NUCLEOTIDE EXCHANGE FACTOR SYT1"/>
    <property type="match status" value="1"/>
</dbReference>
<organism evidence="4 5">
    <name type="scientific">Pyronema omphalodes (strain CBS 100304)</name>
    <name type="common">Pyronema confluens</name>
    <dbReference type="NCBI Taxonomy" id="1076935"/>
    <lineage>
        <taxon>Eukaryota</taxon>
        <taxon>Fungi</taxon>
        <taxon>Dikarya</taxon>
        <taxon>Ascomycota</taxon>
        <taxon>Pezizomycotina</taxon>
        <taxon>Pezizomycetes</taxon>
        <taxon>Pezizales</taxon>
        <taxon>Pyronemataceae</taxon>
        <taxon>Pyronema</taxon>
    </lineage>
</organism>
<dbReference type="EMBL" id="HF935234">
    <property type="protein sequence ID" value="CCX05094.1"/>
    <property type="molecule type" value="Genomic_DNA"/>
</dbReference>
<dbReference type="PROSITE" id="PS50003">
    <property type="entry name" value="PH_DOMAIN"/>
    <property type="match status" value="1"/>
</dbReference>
<feature type="domain" description="SEC7" evidence="3">
    <location>
        <begin position="407"/>
        <end position="586"/>
    </location>
</feature>
<dbReference type="Gene3D" id="2.30.29.30">
    <property type="entry name" value="Pleckstrin-homology domain (PH domain)/Phosphotyrosine-binding domain (PTB)"/>
    <property type="match status" value="1"/>
</dbReference>
<dbReference type="SMART" id="SM00222">
    <property type="entry name" value="Sec7"/>
    <property type="match status" value="1"/>
</dbReference>
<feature type="region of interest" description="Disordered" evidence="1">
    <location>
        <begin position="132"/>
        <end position="318"/>
    </location>
</feature>
<sequence length="1377" mass="150851">MFKRNQRKSDTDLRARRSLDAIRALSQARSSEQIPRQHPPLPDPATITAAVAANQRPQSSAEQDSQIKINIADPPATPPQAKSNPRFVLSRFRNASDSALGLKVRDHNPPPIPSHTQDPPAIITTDPANDVIDMSNFHQPRRSNTMRLWRKKEERPQTSATSISQRSSLSTKRSQLSSRNGSMLRLGRTTFDQPAQLEAPSTSSLLAEPPAYDEHGSSLPLPHPRLSESSRSTASSGDQTIAYHTTTTTTTQTTTTTFFRLPRRRKKDTPLFPLPDRPSDRPSSDVSSTPRSDRGQSLRRHSMISVRSSSMSPSISGYEKPTTAALAAASIGMFGPGTPVLRSNSITSAISGHSSNGAPGSPVQRADSLRRTRGRSSTLSSLENGGRNSLGNSFLNRIRRESDSARSASPQPHLAFSAPASGKASREIFIPERNDTDTPPIYLSKLLEALSKSVVASLLARNGDPFHLAVLKSYMETFQFADDPMDMALRKLLMEVELPSETQQIDRVLQAFADRYHECNPFIYKDSDQAYYIAFSLIMLHTDFFNRNNKHKMQKADYVKNTSRAIDKEGISTDILECFYANIIYTPFIRLEDEFDINGQKIVPHRPKKNFFHRAVTHNDGKRIKEPVDPYLLIIENQLDLLRASLKDVVQFEDPYSYSGTASRLDMGALHKAFFRSGVLQIVSARSRPDAFMTQQSMENPDGADPGVVEIKVTKVGLLWRKEVKRKKTRSPWQEWGAVLTGSQLYFFRNIAWVKSLINQYETHHKQGTGTPVVFKPPLEQFKPDAQISTDDAVALLDKSYKKHKNAFAFIRHGGIQEYFIADSEADMNDWLAKLNYAATFRTAGVRMRGVVGGNYDGQRARGMRRMEGTGNPNASSVITPTGEVSIVRGGIDVKLAAEIAAARREVVEQRIFDSEDKIAQANKELQTCLRNGRHLTILTPIQPRTREQVVMAAATLAAKLQWVRMEMWKLRCHRDILALDLEEERKSTKEQAKRAVAEAALGTTAGPSLLPRSPAPSRPTTPAAPVAESSTSGNGSGSGNGTDSITPTQEHFNPNDNLSQTTSQSASQSSQHKRGNSADQSITSERLGRESALSAPHRSPSSSSARVMRDDRSIGTGNSHRSVSPARSLSSVTSVEHGDSDSEGETIGTTSGAPGGVGATKGQGADGWAGGEGWAAGATGQQGSTKSASGSKKDKSSKTKDKESRVRRGLQRTLRETEKLGHRRGKSGDVAGEEKKKEDEGLPRVPGSFTVHGKKASVITFGSEWTAITAEERLKQRMKVPEDGVAGGQGQVDGEDAERGGFSRRGSSAAVMQVKKEEEVGGEKRELAEVPEGHASQARVETKAETNFETKFEEREREASLSTITAAAVSVSAEDM</sequence>
<dbReference type="OMA" id="FVRHNAL"/>
<dbReference type="Pfam" id="PF01369">
    <property type="entry name" value="Sec7"/>
    <property type="match status" value="1"/>
</dbReference>
<dbReference type="STRING" id="1076935.U4KZH5"/>
<accession>U4KZH5</accession>
<feature type="region of interest" description="Disordered" evidence="1">
    <location>
        <begin position="401"/>
        <end position="420"/>
    </location>
</feature>
<dbReference type="OrthoDB" id="430364at2759"/>
<feature type="compositionally biased region" description="Low complexity" evidence="1">
    <location>
        <begin position="1092"/>
        <end position="1107"/>
    </location>
</feature>
<feature type="domain" description="PH" evidence="2">
    <location>
        <begin position="712"/>
        <end position="840"/>
    </location>
</feature>
<feature type="compositionally biased region" description="Basic and acidic residues" evidence="1">
    <location>
        <begin position="1192"/>
        <end position="1207"/>
    </location>
</feature>
<feature type="region of interest" description="Disordered" evidence="1">
    <location>
        <begin position="347"/>
        <end position="393"/>
    </location>
</feature>
<dbReference type="SMART" id="SM00233">
    <property type="entry name" value="PH"/>
    <property type="match status" value="1"/>
</dbReference>
<proteinExistence type="predicted"/>
<dbReference type="InterPro" id="IPR011993">
    <property type="entry name" value="PH-like_dom_sf"/>
</dbReference>
<dbReference type="PROSITE" id="PS50190">
    <property type="entry name" value="SEC7"/>
    <property type="match status" value="1"/>
</dbReference>
<reference evidence="4 5" key="1">
    <citation type="journal article" date="2013" name="PLoS Genet.">
        <title>The genome and development-dependent transcriptomes of Pyronema confluens: a window into fungal evolution.</title>
        <authorList>
            <person name="Traeger S."/>
            <person name="Altegoer F."/>
            <person name="Freitag M."/>
            <person name="Gabaldon T."/>
            <person name="Kempken F."/>
            <person name="Kumar A."/>
            <person name="Marcet-Houben M."/>
            <person name="Poggeler S."/>
            <person name="Stajich J.E."/>
            <person name="Nowrousian M."/>
        </authorList>
    </citation>
    <scope>NUCLEOTIDE SEQUENCE [LARGE SCALE GENOMIC DNA]</scope>
    <source>
        <strain evidence="5">CBS 100304</strain>
        <tissue evidence="4">Vegetative mycelium</tissue>
    </source>
</reference>
<dbReference type="SUPFAM" id="SSF50729">
    <property type="entry name" value="PH domain-like"/>
    <property type="match status" value="1"/>
</dbReference>
<feature type="compositionally biased region" description="Low complexity" evidence="1">
    <location>
        <begin position="1176"/>
        <end position="1191"/>
    </location>
</feature>
<feature type="compositionally biased region" description="Low complexity" evidence="1">
    <location>
        <begin position="245"/>
        <end position="257"/>
    </location>
</feature>
<feature type="compositionally biased region" description="Low complexity" evidence="1">
    <location>
        <begin position="1060"/>
        <end position="1071"/>
    </location>
</feature>
<dbReference type="InterPro" id="IPR035999">
    <property type="entry name" value="Sec7_dom_sf"/>
</dbReference>
<dbReference type="CDD" id="cd00171">
    <property type="entry name" value="Sec7"/>
    <property type="match status" value="1"/>
</dbReference>
<feature type="region of interest" description="Disordered" evidence="1">
    <location>
        <begin position="1280"/>
        <end position="1360"/>
    </location>
</feature>
<dbReference type="Gene3D" id="1.10.1000.11">
    <property type="entry name" value="Arf Nucleotide-binding Site Opener,domain 2"/>
    <property type="match status" value="1"/>
</dbReference>
<feature type="compositionally biased region" description="Basic and acidic residues" evidence="1">
    <location>
        <begin position="1233"/>
        <end position="1243"/>
    </location>
</feature>
<feature type="compositionally biased region" description="Low complexity" evidence="1">
    <location>
        <begin position="227"/>
        <end position="236"/>
    </location>
</feature>
<evidence type="ECO:0000256" key="1">
    <source>
        <dbReference type="SAM" id="MobiDB-lite"/>
    </source>
</evidence>
<dbReference type="eggNOG" id="KOG0929">
    <property type="taxonomic scope" value="Eukaryota"/>
</dbReference>
<feature type="compositionally biased region" description="Polar residues" evidence="1">
    <location>
        <begin position="136"/>
        <end position="146"/>
    </location>
</feature>
<dbReference type="PANTHER" id="PTHR10663">
    <property type="entry name" value="GUANYL-NUCLEOTIDE EXCHANGE FACTOR"/>
    <property type="match status" value="1"/>
</dbReference>
<dbReference type="GO" id="GO:0005085">
    <property type="term" value="F:guanyl-nucleotide exchange factor activity"/>
    <property type="evidence" value="ECO:0007669"/>
    <property type="project" value="InterPro"/>
</dbReference>
<feature type="compositionally biased region" description="Polar residues" evidence="1">
    <location>
        <begin position="347"/>
        <end position="358"/>
    </location>
</feature>
<gene>
    <name evidence="4" type="ORF">PCON_04681</name>
</gene>
<feature type="compositionally biased region" description="Basic and acidic residues" evidence="1">
    <location>
        <begin position="1315"/>
        <end position="1333"/>
    </location>
</feature>
<dbReference type="Pfam" id="PF00169">
    <property type="entry name" value="PH"/>
    <property type="match status" value="1"/>
</dbReference>
<evidence type="ECO:0000313" key="4">
    <source>
        <dbReference type="EMBL" id="CCX05094.1"/>
    </source>
</evidence>
<feature type="region of interest" description="Disordered" evidence="1">
    <location>
        <begin position="991"/>
        <end position="1250"/>
    </location>
</feature>